<evidence type="ECO:0000313" key="3">
    <source>
        <dbReference type="Proteomes" id="UP000002362"/>
    </source>
</evidence>
<dbReference type="EMBL" id="CP001758">
    <property type="protein sequence ID" value="ADG40323.1"/>
    <property type="molecule type" value="Genomic_DNA"/>
</dbReference>
<evidence type="ECO:0000256" key="1">
    <source>
        <dbReference type="SAM" id="Phobius"/>
    </source>
</evidence>
<gene>
    <name evidence="2" type="ordered locus">LKI_03905</name>
</gene>
<dbReference type="Proteomes" id="UP000002362">
    <property type="component" value="Chromosome"/>
</dbReference>
<organism evidence="2 3">
    <name type="scientific">Leuconostoc kimchii (strain IMSNU 11154 / KCTC 2386 / IH25)</name>
    <dbReference type="NCBI Taxonomy" id="762051"/>
    <lineage>
        <taxon>Bacteria</taxon>
        <taxon>Bacillati</taxon>
        <taxon>Bacillota</taxon>
        <taxon>Bacilli</taxon>
        <taxon>Lactobacillales</taxon>
        <taxon>Lactobacillaceae</taxon>
        <taxon>Leuconostoc</taxon>
    </lineage>
</organism>
<dbReference type="STRING" id="762051.LKI_03905"/>
<accession>D5T224</accession>
<dbReference type="KEGG" id="lki:LKI_03905"/>
<dbReference type="PATRIC" id="fig|762051.18.peg.789"/>
<dbReference type="AlphaFoldDB" id="D5T224"/>
<keyword evidence="1" id="KW-1133">Transmembrane helix</keyword>
<proteinExistence type="predicted"/>
<evidence type="ECO:0000313" key="2">
    <source>
        <dbReference type="EMBL" id="ADG40323.1"/>
    </source>
</evidence>
<dbReference type="HOGENOM" id="CLU_3365678_0_0_9"/>
<keyword evidence="1" id="KW-0472">Membrane</keyword>
<name>D5T224_LEUKI</name>
<sequence length="35" mass="3849">MNMVEWIGQVIVMIVLVGGAFLMGASVNDRKQGKR</sequence>
<keyword evidence="1" id="KW-0812">Transmembrane</keyword>
<protein>
    <submittedName>
        <fullName evidence="2">Uncharacterized protein</fullName>
    </submittedName>
</protein>
<reference evidence="2 3" key="1">
    <citation type="journal article" date="2010" name="J. Bacteriol.">
        <title>Complete genome sequence analysis of Leuconostoc kimchii IMSNU 11154.</title>
        <authorList>
            <person name="Oh H.M."/>
            <person name="Cho Y.J."/>
            <person name="Kim B.K."/>
            <person name="Roe J.H."/>
            <person name="Kang S.O."/>
            <person name="Nahm B.H."/>
            <person name="Jeong G."/>
            <person name="Han H.U."/>
            <person name="Chun J."/>
        </authorList>
    </citation>
    <scope>NUCLEOTIDE SEQUENCE [LARGE SCALE GENOMIC DNA]</scope>
    <source>
        <strain evidence="3">IMSNU 11154 / KCTC 2386 / IH25</strain>
    </source>
</reference>
<feature type="transmembrane region" description="Helical" evidence="1">
    <location>
        <begin position="6"/>
        <end position="27"/>
    </location>
</feature>